<evidence type="ECO:0000256" key="3">
    <source>
        <dbReference type="ARBA" id="ARBA00022448"/>
    </source>
</evidence>
<dbReference type="GO" id="GO:0015562">
    <property type="term" value="F:efflux transmembrane transporter activity"/>
    <property type="evidence" value="ECO:0007669"/>
    <property type="project" value="InterPro"/>
</dbReference>
<keyword evidence="9" id="KW-1185">Reference proteome</keyword>
<keyword evidence="4" id="KW-1134">Transmembrane beta strand</keyword>
<protein>
    <submittedName>
        <fullName evidence="8">TolC family protein</fullName>
    </submittedName>
</protein>
<dbReference type="Pfam" id="PF02321">
    <property type="entry name" value="OEP"/>
    <property type="match status" value="2"/>
</dbReference>
<evidence type="ECO:0000256" key="2">
    <source>
        <dbReference type="ARBA" id="ARBA00007613"/>
    </source>
</evidence>
<gene>
    <name evidence="8" type="ORF">F3S47_09540</name>
</gene>
<reference evidence="8 9" key="1">
    <citation type="submission" date="2019-09" db="EMBL/GenBank/DDBJ databases">
        <authorList>
            <person name="Park J.-S."/>
            <person name="Choi H.-J."/>
        </authorList>
    </citation>
    <scope>NUCLEOTIDE SEQUENCE [LARGE SCALE GENOMIC DNA]</scope>
    <source>
        <strain evidence="8 9">176SS1-4</strain>
    </source>
</reference>
<dbReference type="Gene3D" id="1.20.1600.10">
    <property type="entry name" value="Outer membrane efflux proteins (OEP)"/>
    <property type="match status" value="1"/>
</dbReference>
<name>A0A5J5GPW1_9RHOB</name>
<keyword evidence="6" id="KW-0472">Membrane</keyword>
<comment type="subcellular location">
    <subcellularLocation>
        <location evidence="1">Cell outer membrane</location>
    </subcellularLocation>
</comment>
<keyword evidence="7" id="KW-0998">Cell outer membrane</keyword>
<evidence type="ECO:0000256" key="7">
    <source>
        <dbReference type="ARBA" id="ARBA00023237"/>
    </source>
</evidence>
<proteinExistence type="inferred from homology"/>
<accession>A0A5J5GPW1</accession>
<dbReference type="InterPro" id="IPR051906">
    <property type="entry name" value="TolC-like"/>
</dbReference>
<dbReference type="Proteomes" id="UP000326554">
    <property type="component" value="Unassembled WGS sequence"/>
</dbReference>
<comment type="similarity">
    <text evidence="2">Belongs to the outer membrane factor (OMF) (TC 1.B.17) family.</text>
</comment>
<dbReference type="EMBL" id="VYQE01000002">
    <property type="protein sequence ID" value="KAA9009472.1"/>
    <property type="molecule type" value="Genomic_DNA"/>
</dbReference>
<dbReference type="GO" id="GO:1990281">
    <property type="term" value="C:efflux pump complex"/>
    <property type="evidence" value="ECO:0007669"/>
    <property type="project" value="TreeGrafter"/>
</dbReference>
<evidence type="ECO:0000313" key="9">
    <source>
        <dbReference type="Proteomes" id="UP000326554"/>
    </source>
</evidence>
<dbReference type="GO" id="GO:0009279">
    <property type="term" value="C:cell outer membrane"/>
    <property type="evidence" value="ECO:0007669"/>
    <property type="project" value="UniProtKB-SubCell"/>
</dbReference>
<organism evidence="8 9">
    <name type="scientific">Histidinibacterium aquaticum</name>
    <dbReference type="NCBI Taxonomy" id="2613962"/>
    <lineage>
        <taxon>Bacteria</taxon>
        <taxon>Pseudomonadati</taxon>
        <taxon>Pseudomonadota</taxon>
        <taxon>Alphaproteobacteria</taxon>
        <taxon>Rhodobacterales</taxon>
        <taxon>Paracoccaceae</taxon>
        <taxon>Histidinibacterium</taxon>
    </lineage>
</organism>
<dbReference type="InterPro" id="IPR003423">
    <property type="entry name" value="OMP_efflux"/>
</dbReference>
<dbReference type="PANTHER" id="PTHR30026">
    <property type="entry name" value="OUTER MEMBRANE PROTEIN TOLC"/>
    <property type="match status" value="1"/>
</dbReference>
<dbReference type="AlphaFoldDB" id="A0A5J5GPW1"/>
<evidence type="ECO:0000256" key="6">
    <source>
        <dbReference type="ARBA" id="ARBA00023136"/>
    </source>
</evidence>
<dbReference type="PANTHER" id="PTHR30026:SF20">
    <property type="entry name" value="OUTER MEMBRANE PROTEIN TOLC"/>
    <property type="match status" value="1"/>
</dbReference>
<dbReference type="GO" id="GO:0015288">
    <property type="term" value="F:porin activity"/>
    <property type="evidence" value="ECO:0007669"/>
    <property type="project" value="TreeGrafter"/>
</dbReference>
<comment type="caution">
    <text evidence="8">The sequence shown here is derived from an EMBL/GenBank/DDBJ whole genome shotgun (WGS) entry which is preliminary data.</text>
</comment>
<keyword evidence="5" id="KW-0812">Transmembrane</keyword>
<dbReference type="SUPFAM" id="SSF56954">
    <property type="entry name" value="Outer membrane efflux proteins (OEP)"/>
    <property type="match status" value="1"/>
</dbReference>
<evidence type="ECO:0000313" key="8">
    <source>
        <dbReference type="EMBL" id="KAA9009472.1"/>
    </source>
</evidence>
<evidence type="ECO:0000256" key="5">
    <source>
        <dbReference type="ARBA" id="ARBA00022692"/>
    </source>
</evidence>
<keyword evidence="3" id="KW-0813">Transport</keyword>
<evidence type="ECO:0000256" key="4">
    <source>
        <dbReference type="ARBA" id="ARBA00022452"/>
    </source>
</evidence>
<sequence length="484" mass="52766">MAQVDPTAWPLRLTQRQSVGEKTVKGQERKEPFRVFRGQLNLGLNAFFAAGAALWLSLGATSSAAQQITLAEAFGRMQGQELQLQILDLEREVAEEVVRQARAQRLPRVSLRFQTSYTQQDILSADNTTFSSGQSEFPTTSIALQVSQPLYDATAFRAMPVAQAEQAVVAAEAEQARQEIAGRLVGSYLSVAEAALDVRQAEVLVRARTQLERILELEVQAGRADRRLLDRATGDTFGARAELSDAQLGRSDALFDLYRFTGPEVTSVVVPASIGIPSISNFASTFSRDRLLQMSPRVEIARARAALARKRLEQIKGERLPSANLTLDVTRERTEGSLFGGGSDVQSSELGLSVDVPIYEGGVVRSRIREAETRVQIEDLRVREAADLVTRRYGALLEAAQQSQARTAAIGQQLNEARQELAGARAAGDAGRADARLLLEQGLRVDILAVELQASRLRTLRIQAELLTLFGALDVGALSQQLSS</sequence>
<evidence type="ECO:0000256" key="1">
    <source>
        <dbReference type="ARBA" id="ARBA00004442"/>
    </source>
</evidence>